<dbReference type="EMBL" id="JAUEIE010000003">
    <property type="protein sequence ID" value="MDN0022218.1"/>
    <property type="molecule type" value="Genomic_DNA"/>
</dbReference>
<keyword evidence="1" id="KW-0472">Membrane</keyword>
<gene>
    <name evidence="2" type="ORF">QVN81_04150</name>
    <name evidence="3" type="ORF">QVN84_04685</name>
</gene>
<accession>A0AAW7JIS3</accession>
<keyword evidence="1" id="KW-1133">Transmembrane helix</keyword>
<feature type="transmembrane region" description="Helical" evidence="1">
    <location>
        <begin position="20"/>
        <end position="37"/>
    </location>
</feature>
<organism evidence="3 5">
    <name type="scientific">Leyella lascolaii</name>
    <dbReference type="NCBI Taxonomy" id="1776379"/>
    <lineage>
        <taxon>Bacteria</taxon>
        <taxon>Pseudomonadati</taxon>
        <taxon>Bacteroidota</taxon>
        <taxon>Bacteroidia</taxon>
        <taxon>Bacteroidales</taxon>
        <taxon>Prevotellaceae</taxon>
        <taxon>Leyella</taxon>
    </lineage>
</organism>
<sequence>MRRSNNKNRIKVYRTMEGNIFEAVTAVLLIIIWILTFKELGAGGNVAAATTAADGEGAGTILIPNIAVTAATLLLLVSAYFPDRMINLDIKIRNTAQYALVIRMVRVLALETAVMFLGCNAITGFADKIFPATLPVVLFATIFIFRFLINRKA</sequence>
<protein>
    <submittedName>
        <fullName evidence="3">Uncharacterized protein</fullName>
    </submittedName>
</protein>
<dbReference type="Proteomes" id="UP001167831">
    <property type="component" value="Unassembled WGS sequence"/>
</dbReference>
<reference evidence="3" key="2">
    <citation type="submission" date="2023-08" db="EMBL/GenBank/DDBJ databases">
        <title>Identification and characterization of horizontal gene transfer across gut microbiota members of farm animals based on homology search.</title>
        <authorList>
            <person name="Schwarzerova J."/>
            <person name="Nykrynova M."/>
            <person name="Jureckova K."/>
            <person name="Cejkova D."/>
            <person name="Rychlik I."/>
        </authorList>
    </citation>
    <scope>NUCLEOTIDE SEQUENCE</scope>
    <source>
        <strain evidence="3">ET15</strain>
        <strain evidence="2">ET37</strain>
    </source>
</reference>
<dbReference type="Proteomes" id="UP001168478">
    <property type="component" value="Unassembled WGS sequence"/>
</dbReference>
<evidence type="ECO:0000313" key="5">
    <source>
        <dbReference type="Proteomes" id="UP001168478"/>
    </source>
</evidence>
<keyword evidence="4" id="KW-1185">Reference proteome</keyword>
<feature type="transmembrane region" description="Helical" evidence="1">
    <location>
        <begin position="129"/>
        <end position="149"/>
    </location>
</feature>
<dbReference type="RefSeq" id="WP_289824846.1">
    <property type="nucleotide sequence ID" value="NZ_JAUEIE010000003.1"/>
</dbReference>
<dbReference type="AlphaFoldDB" id="A0AAW7JIS3"/>
<proteinExistence type="predicted"/>
<dbReference type="EMBL" id="JAUEIF010000003">
    <property type="protein sequence ID" value="MDN0024817.1"/>
    <property type="molecule type" value="Genomic_DNA"/>
</dbReference>
<evidence type="ECO:0000256" key="1">
    <source>
        <dbReference type="SAM" id="Phobius"/>
    </source>
</evidence>
<feature type="transmembrane region" description="Helical" evidence="1">
    <location>
        <begin position="57"/>
        <end position="81"/>
    </location>
</feature>
<evidence type="ECO:0000313" key="3">
    <source>
        <dbReference type="EMBL" id="MDN0024817.1"/>
    </source>
</evidence>
<keyword evidence="1" id="KW-0812">Transmembrane</keyword>
<comment type="caution">
    <text evidence="3">The sequence shown here is derived from an EMBL/GenBank/DDBJ whole genome shotgun (WGS) entry which is preliminary data.</text>
</comment>
<evidence type="ECO:0000313" key="2">
    <source>
        <dbReference type="EMBL" id="MDN0022218.1"/>
    </source>
</evidence>
<name>A0AAW7JIS3_9BACT</name>
<reference evidence="3" key="1">
    <citation type="submission" date="2023-06" db="EMBL/GenBank/DDBJ databases">
        <authorList>
            <person name="Zeman M."/>
            <person name="Kubasova T."/>
            <person name="Jahodarova E."/>
            <person name="Nykrynova M."/>
            <person name="Rychlik I."/>
        </authorList>
    </citation>
    <scope>NUCLEOTIDE SEQUENCE</scope>
    <source>
        <strain evidence="3">ET15</strain>
        <strain evidence="2">ET37</strain>
    </source>
</reference>
<evidence type="ECO:0000313" key="4">
    <source>
        <dbReference type="Proteomes" id="UP001167831"/>
    </source>
</evidence>
<feature type="transmembrane region" description="Helical" evidence="1">
    <location>
        <begin position="101"/>
        <end position="123"/>
    </location>
</feature>